<feature type="region of interest" description="Disordered" evidence="1">
    <location>
        <begin position="37"/>
        <end position="97"/>
    </location>
</feature>
<sequence length="132" mass="14864">MVVDVQKKEGREKRSLGERERDWRRWWSISALIHHHHHHRPTLPPRPSANPQRPSSTKPSKSTTLNPKLSEIFDSRSKNASPMGSKRPSFGDGASPGKILIGGLAKDTTIGTLVNYFTKYGDLTDLVILKDR</sequence>
<dbReference type="GO" id="GO:0003676">
    <property type="term" value="F:nucleic acid binding"/>
    <property type="evidence" value="ECO:0007669"/>
    <property type="project" value="InterPro"/>
</dbReference>
<dbReference type="Gene3D" id="3.30.70.330">
    <property type="match status" value="1"/>
</dbReference>
<keyword evidence="3" id="KW-1185">Reference proteome</keyword>
<feature type="compositionally biased region" description="Low complexity" evidence="1">
    <location>
        <begin position="54"/>
        <end position="68"/>
    </location>
</feature>
<evidence type="ECO:0000313" key="2">
    <source>
        <dbReference type="EMBL" id="KAF5815188.1"/>
    </source>
</evidence>
<comment type="caution">
    <text evidence="2">The sequence shown here is derived from an EMBL/GenBank/DDBJ whole genome shotgun (WGS) entry which is preliminary data.</text>
</comment>
<dbReference type="Proteomes" id="UP000215914">
    <property type="component" value="Unassembled WGS sequence"/>
</dbReference>
<dbReference type="Gramene" id="mRNA:HanXRQr2_Chr03g0120281">
    <property type="protein sequence ID" value="mRNA:HanXRQr2_Chr03g0120281"/>
    <property type="gene ID" value="HanXRQr2_Chr03g0120281"/>
</dbReference>
<protein>
    <submittedName>
        <fullName evidence="2">RNA-binding domain superfamily</fullName>
    </submittedName>
</protein>
<dbReference type="AlphaFoldDB" id="A0A9K3JGW1"/>
<gene>
    <name evidence="2" type="ORF">HanXRQr2_Chr03g0120281</name>
</gene>
<proteinExistence type="predicted"/>
<dbReference type="SUPFAM" id="SSF54928">
    <property type="entry name" value="RNA-binding domain, RBD"/>
    <property type="match status" value="1"/>
</dbReference>
<reference evidence="2" key="1">
    <citation type="journal article" date="2017" name="Nature">
        <title>The sunflower genome provides insights into oil metabolism, flowering and Asterid evolution.</title>
        <authorList>
            <person name="Badouin H."/>
            <person name="Gouzy J."/>
            <person name="Grassa C.J."/>
            <person name="Murat F."/>
            <person name="Staton S.E."/>
            <person name="Cottret L."/>
            <person name="Lelandais-Briere C."/>
            <person name="Owens G.L."/>
            <person name="Carrere S."/>
            <person name="Mayjonade B."/>
            <person name="Legrand L."/>
            <person name="Gill N."/>
            <person name="Kane N.C."/>
            <person name="Bowers J.E."/>
            <person name="Hubner S."/>
            <person name="Bellec A."/>
            <person name="Berard A."/>
            <person name="Berges H."/>
            <person name="Blanchet N."/>
            <person name="Boniface M.C."/>
            <person name="Brunel D."/>
            <person name="Catrice O."/>
            <person name="Chaidir N."/>
            <person name="Claudel C."/>
            <person name="Donnadieu C."/>
            <person name="Faraut T."/>
            <person name="Fievet G."/>
            <person name="Helmstetter N."/>
            <person name="King M."/>
            <person name="Knapp S.J."/>
            <person name="Lai Z."/>
            <person name="Le Paslier M.C."/>
            <person name="Lippi Y."/>
            <person name="Lorenzon L."/>
            <person name="Mandel J.R."/>
            <person name="Marage G."/>
            <person name="Marchand G."/>
            <person name="Marquand E."/>
            <person name="Bret-Mestries E."/>
            <person name="Morien E."/>
            <person name="Nambeesan S."/>
            <person name="Nguyen T."/>
            <person name="Pegot-Espagnet P."/>
            <person name="Pouilly N."/>
            <person name="Raftis F."/>
            <person name="Sallet E."/>
            <person name="Schiex T."/>
            <person name="Thomas J."/>
            <person name="Vandecasteele C."/>
            <person name="Vares D."/>
            <person name="Vear F."/>
            <person name="Vautrin S."/>
            <person name="Crespi M."/>
            <person name="Mangin B."/>
            <person name="Burke J.M."/>
            <person name="Salse J."/>
            <person name="Munos S."/>
            <person name="Vincourt P."/>
            <person name="Rieseberg L.H."/>
            <person name="Langlade N.B."/>
        </authorList>
    </citation>
    <scope>NUCLEOTIDE SEQUENCE</scope>
    <source>
        <tissue evidence="2">Leaves</tissue>
    </source>
</reference>
<dbReference type="EMBL" id="MNCJ02000318">
    <property type="protein sequence ID" value="KAF5815188.1"/>
    <property type="molecule type" value="Genomic_DNA"/>
</dbReference>
<name>A0A9K3JGW1_HELAN</name>
<dbReference type="InterPro" id="IPR012677">
    <property type="entry name" value="Nucleotide-bd_a/b_plait_sf"/>
</dbReference>
<organism evidence="2 3">
    <name type="scientific">Helianthus annuus</name>
    <name type="common">Common sunflower</name>
    <dbReference type="NCBI Taxonomy" id="4232"/>
    <lineage>
        <taxon>Eukaryota</taxon>
        <taxon>Viridiplantae</taxon>
        <taxon>Streptophyta</taxon>
        <taxon>Embryophyta</taxon>
        <taxon>Tracheophyta</taxon>
        <taxon>Spermatophyta</taxon>
        <taxon>Magnoliopsida</taxon>
        <taxon>eudicotyledons</taxon>
        <taxon>Gunneridae</taxon>
        <taxon>Pentapetalae</taxon>
        <taxon>asterids</taxon>
        <taxon>campanulids</taxon>
        <taxon>Asterales</taxon>
        <taxon>Asteraceae</taxon>
        <taxon>Asteroideae</taxon>
        <taxon>Heliantheae alliance</taxon>
        <taxon>Heliantheae</taxon>
        <taxon>Helianthus</taxon>
    </lineage>
</organism>
<dbReference type="InterPro" id="IPR035979">
    <property type="entry name" value="RBD_domain_sf"/>
</dbReference>
<reference evidence="2" key="2">
    <citation type="submission" date="2020-06" db="EMBL/GenBank/DDBJ databases">
        <title>Helianthus annuus Genome sequencing and assembly Release 2.</title>
        <authorList>
            <person name="Gouzy J."/>
            <person name="Langlade N."/>
            <person name="Munos S."/>
        </authorList>
    </citation>
    <scope>NUCLEOTIDE SEQUENCE</scope>
    <source>
        <tissue evidence="2">Leaves</tissue>
    </source>
</reference>
<evidence type="ECO:0000256" key="1">
    <source>
        <dbReference type="SAM" id="MobiDB-lite"/>
    </source>
</evidence>
<evidence type="ECO:0000313" key="3">
    <source>
        <dbReference type="Proteomes" id="UP000215914"/>
    </source>
</evidence>
<accession>A0A9K3JGW1</accession>